<feature type="region of interest" description="Disordered" evidence="1">
    <location>
        <begin position="1"/>
        <end position="21"/>
    </location>
</feature>
<proteinExistence type="predicted"/>
<name>A0A1D2J3B4_PARBR</name>
<protein>
    <submittedName>
        <fullName evidence="2">Uncharacterized protein</fullName>
    </submittedName>
</protein>
<dbReference type="AlphaFoldDB" id="A0A1D2J3B4"/>
<dbReference type="Proteomes" id="UP000242814">
    <property type="component" value="Unassembled WGS sequence"/>
</dbReference>
<organism evidence="2 3">
    <name type="scientific">Paracoccidioides brasiliensis</name>
    <dbReference type="NCBI Taxonomy" id="121759"/>
    <lineage>
        <taxon>Eukaryota</taxon>
        <taxon>Fungi</taxon>
        <taxon>Dikarya</taxon>
        <taxon>Ascomycota</taxon>
        <taxon>Pezizomycotina</taxon>
        <taxon>Eurotiomycetes</taxon>
        <taxon>Eurotiomycetidae</taxon>
        <taxon>Onygenales</taxon>
        <taxon>Ajellomycetaceae</taxon>
        <taxon>Paracoccidioides</taxon>
    </lineage>
</organism>
<gene>
    <name evidence="2" type="ORF">ACO22_07913</name>
</gene>
<dbReference type="EMBL" id="LZYO01000748">
    <property type="protein sequence ID" value="ODH12788.1"/>
    <property type="molecule type" value="Genomic_DNA"/>
</dbReference>
<comment type="caution">
    <text evidence="2">The sequence shown here is derived from an EMBL/GenBank/DDBJ whole genome shotgun (WGS) entry which is preliminary data.</text>
</comment>
<evidence type="ECO:0000313" key="3">
    <source>
        <dbReference type="Proteomes" id="UP000242814"/>
    </source>
</evidence>
<accession>A0A1D2J3B4</accession>
<evidence type="ECO:0000313" key="2">
    <source>
        <dbReference type="EMBL" id="ODH12788.1"/>
    </source>
</evidence>
<evidence type="ECO:0000256" key="1">
    <source>
        <dbReference type="SAM" id="MobiDB-lite"/>
    </source>
</evidence>
<reference evidence="2 3" key="1">
    <citation type="submission" date="2016-06" db="EMBL/GenBank/DDBJ databases">
        <authorList>
            <person name="Kjaerup R.B."/>
            <person name="Dalgaard T.S."/>
            <person name="Juul-Madsen H.R."/>
        </authorList>
    </citation>
    <scope>NUCLEOTIDE SEQUENCE [LARGE SCALE GENOMIC DNA]</scope>
    <source>
        <strain evidence="2 3">Pb300</strain>
    </source>
</reference>
<sequence>MNKETLAETLPSKSFSPSRTARESLVFKKPLEGSYVIAEFISRAGGVEAQVKWNSVGLFYVSYGEQSGLINTVSVAALFQ</sequence>